<evidence type="ECO:0000313" key="1">
    <source>
        <dbReference type="EMBL" id="MBX63046.1"/>
    </source>
</evidence>
<organism evidence="1">
    <name type="scientific">Rhizophora mucronata</name>
    <name type="common">Asiatic mangrove</name>
    <dbReference type="NCBI Taxonomy" id="61149"/>
    <lineage>
        <taxon>Eukaryota</taxon>
        <taxon>Viridiplantae</taxon>
        <taxon>Streptophyta</taxon>
        <taxon>Embryophyta</taxon>
        <taxon>Tracheophyta</taxon>
        <taxon>Spermatophyta</taxon>
        <taxon>Magnoliopsida</taxon>
        <taxon>eudicotyledons</taxon>
        <taxon>Gunneridae</taxon>
        <taxon>Pentapetalae</taxon>
        <taxon>rosids</taxon>
        <taxon>fabids</taxon>
        <taxon>Malpighiales</taxon>
        <taxon>Rhizophoraceae</taxon>
        <taxon>Rhizophora</taxon>
    </lineage>
</organism>
<dbReference type="EMBL" id="GGEC01082562">
    <property type="protein sequence ID" value="MBX63046.1"/>
    <property type="molecule type" value="Transcribed_RNA"/>
</dbReference>
<protein>
    <submittedName>
        <fullName evidence="1">Arginine/serine-rich splicing factor</fullName>
    </submittedName>
</protein>
<sequence>MLPALKPRGCWWSLITAGHAVFRNVIAVGGFACGYANATETHESHFDFILLIPKALSLVLPSNLSIPQARLIFLKAFYARSASAPGVIN</sequence>
<proteinExistence type="predicted"/>
<dbReference type="AlphaFoldDB" id="A0A2P2Q7S2"/>
<reference evidence="1" key="1">
    <citation type="submission" date="2018-02" db="EMBL/GenBank/DDBJ databases">
        <title>Rhizophora mucronata_Transcriptome.</title>
        <authorList>
            <person name="Meera S.P."/>
            <person name="Sreeshan A."/>
            <person name="Augustine A."/>
        </authorList>
    </citation>
    <scope>NUCLEOTIDE SEQUENCE</scope>
    <source>
        <tissue evidence="1">Leaf</tissue>
    </source>
</reference>
<name>A0A2P2Q7S2_RHIMU</name>
<accession>A0A2P2Q7S2</accession>